<evidence type="ECO:0000313" key="2">
    <source>
        <dbReference type="EMBL" id="GAX13342.1"/>
    </source>
</evidence>
<organism evidence="2 3">
    <name type="scientific">Fistulifera solaris</name>
    <name type="common">Oleaginous diatom</name>
    <dbReference type="NCBI Taxonomy" id="1519565"/>
    <lineage>
        <taxon>Eukaryota</taxon>
        <taxon>Sar</taxon>
        <taxon>Stramenopiles</taxon>
        <taxon>Ochrophyta</taxon>
        <taxon>Bacillariophyta</taxon>
        <taxon>Bacillariophyceae</taxon>
        <taxon>Bacillariophycidae</taxon>
        <taxon>Naviculales</taxon>
        <taxon>Naviculaceae</taxon>
        <taxon>Fistulifera</taxon>
    </lineage>
</organism>
<dbReference type="Proteomes" id="UP000198406">
    <property type="component" value="Unassembled WGS sequence"/>
</dbReference>
<comment type="caution">
    <text evidence="2">The sequence shown here is derived from an EMBL/GenBank/DDBJ whole genome shotgun (WGS) entry which is preliminary data.</text>
</comment>
<accession>A0A1Z5JHI5</accession>
<dbReference type="EMBL" id="BDSP01000061">
    <property type="protein sequence ID" value="GAX13342.1"/>
    <property type="molecule type" value="Genomic_DNA"/>
</dbReference>
<proteinExistence type="predicted"/>
<feature type="region of interest" description="Disordered" evidence="1">
    <location>
        <begin position="1"/>
        <end position="70"/>
    </location>
</feature>
<protein>
    <submittedName>
        <fullName evidence="2">Uncharacterized protein</fullName>
    </submittedName>
</protein>
<dbReference type="InParanoid" id="A0A1Z5JHI5"/>
<name>A0A1Z5JHI5_FISSO</name>
<sequence>MTAKGVESAGSFTTEEADDGTLCANEKVTKPVIIPLGVDLSNGEKTTPTEPRRSGDPVSKPKKRPTPEDYPLVIFEPRKTAPVLDDAKIDAFYTEHVKKLIPTRERLVELVTKGKLVINEPYIPKKLK</sequence>
<evidence type="ECO:0000313" key="3">
    <source>
        <dbReference type="Proteomes" id="UP000198406"/>
    </source>
</evidence>
<gene>
    <name evidence="2" type="ORF">FisN_17Hu285</name>
</gene>
<reference evidence="2 3" key="1">
    <citation type="journal article" date="2015" name="Plant Cell">
        <title>Oil accumulation by the oleaginous diatom Fistulifera solaris as revealed by the genome and transcriptome.</title>
        <authorList>
            <person name="Tanaka T."/>
            <person name="Maeda Y."/>
            <person name="Veluchamy A."/>
            <person name="Tanaka M."/>
            <person name="Abida H."/>
            <person name="Marechal E."/>
            <person name="Bowler C."/>
            <person name="Muto M."/>
            <person name="Sunaga Y."/>
            <person name="Tanaka M."/>
            <person name="Yoshino T."/>
            <person name="Taniguchi T."/>
            <person name="Fukuda Y."/>
            <person name="Nemoto M."/>
            <person name="Matsumoto M."/>
            <person name="Wong P.S."/>
            <person name="Aburatani S."/>
            <person name="Fujibuchi W."/>
        </authorList>
    </citation>
    <scope>NUCLEOTIDE SEQUENCE [LARGE SCALE GENOMIC DNA]</scope>
    <source>
        <strain evidence="2 3">JPCC DA0580</strain>
    </source>
</reference>
<evidence type="ECO:0000256" key="1">
    <source>
        <dbReference type="SAM" id="MobiDB-lite"/>
    </source>
</evidence>
<dbReference type="AlphaFoldDB" id="A0A1Z5JHI5"/>
<keyword evidence="3" id="KW-1185">Reference proteome</keyword>